<comment type="caution">
    <text evidence="1">The sequence shown here is derived from an EMBL/GenBank/DDBJ whole genome shotgun (WGS) entry which is preliminary data.</text>
</comment>
<accession>A0ACB1AVA1</accession>
<dbReference type="EMBL" id="CAVMJV010000113">
    <property type="protein sequence ID" value="CAK5103038.1"/>
    <property type="molecule type" value="Genomic_DNA"/>
</dbReference>
<gene>
    <name evidence="1" type="ORF">MENTE1834_LOCUS42671</name>
</gene>
<dbReference type="Proteomes" id="UP001497535">
    <property type="component" value="Unassembled WGS sequence"/>
</dbReference>
<proteinExistence type="predicted"/>
<reference evidence="1" key="1">
    <citation type="submission" date="2023-11" db="EMBL/GenBank/DDBJ databases">
        <authorList>
            <person name="Poullet M."/>
        </authorList>
    </citation>
    <scope>NUCLEOTIDE SEQUENCE</scope>
    <source>
        <strain evidence="1">E1834</strain>
    </source>
</reference>
<evidence type="ECO:0000313" key="1">
    <source>
        <dbReference type="EMBL" id="CAK5103038.1"/>
    </source>
</evidence>
<organism evidence="1 2">
    <name type="scientific">Meloidogyne enterolobii</name>
    <name type="common">Root-knot nematode worm</name>
    <name type="synonym">Meloidogyne mayaguensis</name>
    <dbReference type="NCBI Taxonomy" id="390850"/>
    <lineage>
        <taxon>Eukaryota</taxon>
        <taxon>Metazoa</taxon>
        <taxon>Ecdysozoa</taxon>
        <taxon>Nematoda</taxon>
        <taxon>Chromadorea</taxon>
        <taxon>Rhabditida</taxon>
        <taxon>Tylenchina</taxon>
        <taxon>Tylenchomorpha</taxon>
        <taxon>Tylenchoidea</taxon>
        <taxon>Meloidogynidae</taxon>
        <taxon>Meloidogyninae</taxon>
        <taxon>Meloidogyne</taxon>
    </lineage>
</organism>
<name>A0ACB1AVA1_MELEN</name>
<evidence type="ECO:0000313" key="2">
    <source>
        <dbReference type="Proteomes" id="UP001497535"/>
    </source>
</evidence>
<sequence>MLRLYGDHWWSSCGNLTYAKRSYGYAELSGIASLRYETKGGRFGLCEKFLFNFFM</sequence>
<keyword evidence="2" id="KW-1185">Reference proteome</keyword>
<protein>
    <submittedName>
        <fullName evidence="1">Uncharacterized protein</fullName>
    </submittedName>
</protein>